<organism evidence="2">
    <name type="scientific">Microvirga ossetica</name>
    <dbReference type="NCBI Taxonomy" id="1882682"/>
    <lineage>
        <taxon>Bacteria</taxon>
        <taxon>Pseudomonadati</taxon>
        <taxon>Pseudomonadota</taxon>
        <taxon>Alphaproteobacteria</taxon>
        <taxon>Hyphomicrobiales</taxon>
        <taxon>Methylobacteriaceae</taxon>
        <taxon>Microvirga</taxon>
    </lineage>
</organism>
<geneLocation type="plasmid" evidence="2">
    <name>unnamed4</name>
</geneLocation>
<dbReference type="KEGG" id="moc:BB934_44910"/>
<keyword evidence="2" id="KW-0614">Plasmid</keyword>
<sequence length="104" mass="11676">MDQHGDAVDTGQEEERAMPRFFFHIRAFRQGLSRDELGLDFPDAETAYREAFKAGLDLRPEFVARGQSPQNYSIVIANAAHEPVSELSFTEMFGLRMAKAPAQA</sequence>
<dbReference type="AlphaFoldDB" id="A0A1B2EZB6"/>
<dbReference type="EMBL" id="CP016620">
    <property type="protein sequence ID" value="ANY85306.1"/>
    <property type="molecule type" value="Genomic_DNA"/>
</dbReference>
<name>A0A1B2EZB6_9HYPH</name>
<evidence type="ECO:0000259" key="1">
    <source>
        <dbReference type="Pfam" id="PF21834"/>
    </source>
</evidence>
<feature type="domain" description="DUF6894" evidence="1">
    <location>
        <begin position="20"/>
        <end position="90"/>
    </location>
</feature>
<gene>
    <name evidence="2" type="ORF">BB934_44910</name>
</gene>
<reference evidence="2" key="1">
    <citation type="submission" date="2016-07" db="EMBL/GenBank/DDBJ databases">
        <title>Microvirga ossetica sp. nov. a new species of rhizobia isolated from root nodules of the legume species Vicia alpestris Steven originated from North Ossetia region in the Caucasus.</title>
        <authorList>
            <person name="Safronova V.I."/>
            <person name="Kuznetsova I.G."/>
            <person name="Sazanova A.L."/>
            <person name="Belimov A."/>
            <person name="Andronov E."/>
            <person name="Osledkin Y.S."/>
            <person name="Onishchuk O.P."/>
            <person name="Kurchak O.N."/>
            <person name="Shaposhnikov A.I."/>
            <person name="Willems A."/>
            <person name="Tikhonovich I.A."/>
        </authorList>
    </citation>
    <scope>NUCLEOTIDE SEQUENCE [LARGE SCALE GENOMIC DNA]</scope>
    <source>
        <strain evidence="2">V5/3M</strain>
        <plasmid evidence="2">unnamed4</plasmid>
    </source>
</reference>
<protein>
    <recommendedName>
        <fullName evidence="1">DUF6894 domain-containing protein</fullName>
    </recommendedName>
</protein>
<evidence type="ECO:0000313" key="2">
    <source>
        <dbReference type="EMBL" id="ANY85306.1"/>
    </source>
</evidence>
<dbReference type="Pfam" id="PF21834">
    <property type="entry name" value="DUF6894"/>
    <property type="match status" value="1"/>
</dbReference>
<proteinExistence type="predicted"/>
<dbReference type="InterPro" id="IPR054189">
    <property type="entry name" value="DUF6894"/>
</dbReference>
<accession>A0A1B2EZB6</accession>